<dbReference type="PANTHER" id="PTHR42693:SF33">
    <property type="entry name" value="ARYLSULFATASE"/>
    <property type="match status" value="1"/>
</dbReference>
<dbReference type="InterPro" id="IPR000917">
    <property type="entry name" value="Sulfatase_N"/>
</dbReference>
<dbReference type="GeneID" id="81351501"/>
<dbReference type="AlphaFoldDB" id="A0A9W9KNG5"/>
<reference evidence="3" key="1">
    <citation type="submission" date="2022-11" db="EMBL/GenBank/DDBJ databases">
        <authorList>
            <person name="Petersen C."/>
        </authorList>
    </citation>
    <scope>NUCLEOTIDE SEQUENCE</scope>
    <source>
        <strain evidence="3">IBT 30761</strain>
    </source>
</reference>
<dbReference type="Gene3D" id="3.30.1120.10">
    <property type="match status" value="1"/>
</dbReference>
<dbReference type="EMBL" id="JAPQKI010000001">
    <property type="protein sequence ID" value="KAJ5111973.1"/>
    <property type="molecule type" value="Genomic_DNA"/>
</dbReference>
<reference evidence="3" key="2">
    <citation type="journal article" date="2023" name="IMA Fungus">
        <title>Comparative genomic study of the Penicillium genus elucidates a diverse pangenome and 15 lateral gene transfer events.</title>
        <authorList>
            <person name="Petersen C."/>
            <person name="Sorensen T."/>
            <person name="Nielsen M.R."/>
            <person name="Sondergaard T.E."/>
            <person name="Sorensen J.L."/>
            <person name="Fitzpatrick D.A."/>
            <person name="Frisvad J.C."/>
            <person name="Nielsen K.L."/>
        </authorList>
    </citation>
    <scope>NUCLEOTIDE SEQUENCE</scope>
    <source>
        <strain evidence="3">IBT 30761</strain>
    </source>
</reference>
<keyword evidence="4" id="KW-1185">Reference proteome</keyword>
<dbReference type="OrthoDB" id="103349at2759"/>
<feature type="domain" description="Sulfatase N-terminal" evidence="2">
    <location>
        <begin position="6"/>
        <end position="401"/>
    </location>
</feature>
<dbReference type="SUPFAM" id="SSF53649">
    <property type="entry name" value="Alkaline phosphatase-like"/>
    <property type="match status" value="1"/>
</dbReference>
<dbReference type="Pfam" id="PF00884">
    <property type="entry name" value="Sulfatase"/>
    <property type="match status" value="1"/>
</dbReference>
<dbReference type="GO" id="GO:0004065">
    <property type="term" value="F:arylsulfatase activity"/>
    <property type="evidence" value="ECO:0007669"/>
    <property type="project" value="TreeGrafter"/>
</dbReference>
<comment type="caution">
    <text evidence="3">The sequence shown here is derived from an EMBL/GenBank/DDBJ whole genome shotgun (WGS) entry which is preliminary data.</text>
</comment>
<dbReference type="Gene3D" id="3.40.720.10">
    <property type="entry name" value="Alkaline Phosphatase, subunit A"/>
    <property type="match status" value="1"/>
</dbReference>
<dbReference type="RefSeq" id="XP_056479746.1">
    <property type="nucleotide sequence ID" value="XM_056612522.1"/>
</dbReference>
<dbReference type="InterPro" id="IPR050738">
    <property type="entry name" value="Sulfatase"/>
</dbReference>
<evidence type="ECO:0000313" key="4">
    <source>
        <dbReference type="Proteomes" id="UP001149074"/>
    </source>
</evidence>
<gene>
    <name evidence="3" type="ORF">N7532_000018</name>
</gene>
<evidence type="ECO:0000313" key="3">
    <source>
        <dbReference type="EMBL" id="KAJ5111973.1"/>
    </source>
</evidence>
<evidence type="ECO:0000259" key="2">
    <source>
        <dbReference type="Pfam" id="PF00884"/>
    </source>
</evidence>
<dbReference type="InterPro" id="IPR017850">
    <property type="entry name" value="Alkaline_phosphatase_core_sf"/>
</dbReference>
<dbReference type="Proteomes" id="UP001149074">
    <property type="component" value="Unassembled WGS sequence"/>
</dbReference>
<evidence type="ECO:0000256" key="1">
    <source>
        <dbReference type="ARBA" id="ARBA00008779"/>
    </source>
</evidence>
<organism evidence="3 4">
    <name type="scientific">Penicillium argentinense</name>
    <dbReference type="NCBI Taxonomy" id="1131581"/>
    <lineage>
        <taxon>Eukaryota</taxon>
        <taxon>Fungi</taxon>
        <taxon>Dikarya</taxon>
        <taxon>Ascomycota</taxon>
        <taxon>Pezizomycotina</taxon>
        <taxon>Eurotiomycetes</taxon>
        <taxon>Eurotiomycetidae</taxon>
        <taxon>Eurotiales</taxon>
        <taxon>Aspergillaceae</taxon>
        <taxon>Penicillium</taxon>
    </lineage>
</organism>
<comment type="similarity">
    <text evidence="1">Belongs to the sulfatase family.</text>
</comment>
<sequence length="529" mass="58921">MASKHPNFLILIADDLGFSDISPYGSEIKTPVLDKLAQDGIRMTNFHTAAACSPTRAMLFSGTDNHIAGLGQMSEATGTPHKIWLRDQPGYEGYLNLRVAALPEILQDAGYFTMLSGKCSRTMSFFLPAMANKKFWMEGDKFLNFDTDLPKEFYSAKTFTDKALGFLENRTAEEAEQPFFACMTYTAPHWPLQAPQDIIDKYRGVYDKGPDALTQSRLKRLQDLGLVKPGVDHAPPEGRLGPPWEELTDSERSESARKMETFAAMVELLDTNIGRIVDYLTKTGELDNTFILFMSDNGAEGAALEAAPIMGGADTMASVINKHYNNNLENIGNPDSWIWYGPRWACAATAPSRGTKGQSTEGGIRCPCLLHYPPLAPKAGAITHAFTTAMDIMPTILELAEVKHPGTRFRNRDVVEPRGKSWVKHLGALGSNADGQAENSVHGEDSHVHRWELYGMRAIRMGRWKAVYIPPPKGKDGWQLYNVEDDPAEMKDLSETEVGIMKELEKLWERYFMETGMVNVEFPGWANTH</sequence>
<accession>A0A9W9KNG5</accession>
<dbReference type="PANTHER" id="PTHR42693">
    <property type="entry name" value="ARYLSULFATASE FAMILY MEMBER"/>
    <property type="match status" value="1"/>
</dbReference>
<dbReference type="CDD" id="cd16025">
    <property type="entry name" value="PAS_like"/>
    <property type="match status" value="1"/>
</dbReference>
<name>A0A9W9KNG5_9EURO</name>
<protein>
    <submittedName>
        <fullName evidence="3">Sulfatase PB10D8.02c</fullName>
    </submittedName>
</protein>
<proteinExistence type="inferred from homology"/>